<organism evidence="1 2">
    <name type="scientific">Candidatus Anaerostipes avistercoris</name>
    <dbReference type="NCBI Taxonomy" id="2838462"/>
    <lineage>
        <taxon>Bacteria</taxon>
        <taxon>Bacillati</taxon>
        <taxon>Bacillota</taxon>
        <taxon>Clostridia</taxon>
        <taxon>Lachnospirales</taxon>
        <taxon>Lachnospiraceae</taxon>
        <taxon>Anaerostipes</taxon>
    </lineage>
</organism>
<dbReference type="Proteomes" id="UP000823904">
    <property type="component" value="Unassembled WGS sequence"/>
</dbReference>
<protein>
    <submittedName>
        <fullName evidence="1">Crp/Fnr family transcriptional regulator</fullName>
    </submittedName>
</protein>
<dbReference type="CDD" id="cd00038">
    <property type="entry name" value="CAP_ED"/>
    <property type="match status" value="1"/>
</dbReference>
<dbReference type="EMBL" id="DWWD01000042">
    <property type="protein sequence ID" value="HJC51020.1"/>
    <property type="molecule type" value="Genomic_DNA"/>
</dbReference>
<dbReference type="AlphaFoldDB" id="A0A9D2PKE5"/>
<evidence type="ECO:0000313" key="2">
    <source>
        <dbReference type="Proteomes" id="UP000823904"/>
    </source>
</evidence>
<name>A0A9D2PKE5_9FIRM</name>
<reference evidence="1" key="1">
    <citation type="journal article" date="2021" name="PeerJ">
        <title>Extensive microbial diversity within the chicken gut microbiome revealed by metagenomics and culture.</title>
        <authorList>
            <person name="Gilroy R."/>
            <person name="Ravi A."/>
            <person name="Getino M."/>
            <person name="Pursley I."/>
            <person name="Horton D.L."/>
            <person name="Alikhan N.F."/>
            <person name="Baker D."/>
            <person name="Gharbi K."/>
            <person name="Hall N."/>
            <person name="Watson M."/>
            <person name="Adriaenssens E.M."/>
            <person name="Foster-Nyarko E."/>
            <person name="Jarju S."/>
            <person name="Secka A."/>
            <person name="Antonio M."/>
            <person name="Oren A."/>
            <person name="Chaudhuri R.R."/>
            <person name="La Ragione R."/>
            <person name="Hildebrand F."/>
            <person name="Pallen M.J."/>
        </authorList>
    </citation>
    <scope>NUCLEOTIDE SEQUENCE</scope>
    <source>
        <strain evidence="1">ChiSjej3B21-8574</strain>
    </source>
</reference>
<dbReference type="InterPro" id="IPR014710">
    <property type="entry name" value="RmlC-like_jellyroll"/>
</dbReference>
<reference evidence="1" key="2">
    <citation type="submission" date="2021-04" db="EMBL/GenBank/DDBJ databases">
        <authorList>
            <person name="Gilroy R."/>
        </authorList>
    </citation>
    <scope>NUCLEOTIDE SEQUENCE</scope>
    <source>
        <strain evidence="1">ChiSjej3B21-8574</strain>
    </source>
</reference>
<comment type="caution">
    <text evidence="1">The sequence shown here is derived from an EMBL/GenBank/DDBJ whole genome shotgun (WGS) entry which is preliminary data.</text>
</comment>
<dbReference type="Gene3D" id="2.60.120.10">
    <property type="entry name" value="Jelly Rolls"/>
    <property type="match status" value="1"/>
</dbReference>
<proteinExistence type="predicted"/>
<accession>A0A9D2PKE5</accession>
<evidence type="ECO:0000313" key="1">
    <source>
        <dbReference type="EMBL" id="HJC51020.1"/>
    </source>
</evidence>
<gene>
    <name evidence="1" type="ORF">H9754_10745</name>
</gene>
<dbReference type="InterPro" id="IPR000595">
    <property type="entry name" value="cNMP-bd_dom"/>
</dbReference>
<dbReference type="SUPFAM" id="SSF51206">
    <property type="entry name" value="cAMP-binding domain-like"/>
    <property type="match status" value="1"/>
</dbReference>
<dbReference type="InterPro" id="IPR018490">
    <property type="entry name" value="cNMP-bd_dom_sf"/>
</dbReference>
<sequence length="198" mass="22943">MSIKAYDFYKDICGLQDEKFIQEIADITERRCLKKGEFVVRVGEALNDVCFLETGISRGYLLDASGRDITDCFSFRGGSAVMPFCQMELDIPSPMAIEMLEDGSIFCVPISGVIRLQKTYAEVTMFYNRLLIQALNEHWRLKQILNQYTAIQRYQWFLQEYPGLIDRVSNKHIASFIGMTPVTLSRLRRTLRENQEQK</sequence>